<comment type="similarity">
    <text evidence="5">Belongs to the RimM family.</text>
</comment>
<dbReference type="InterPro" id="IPR011961">
    <property type="entry name" value="RimM"/>
</dbReference>
<dbReference type="RefSeq" id="WP_055342742.1">
    <property type="nucleotide sequence ID" value="NZ_CDNI01000021.1"/>
</dbReference>
<evidence type="ECO:0000256" key="3">
    <source>
        <dbReference type="ARBA" id="ARBA00022552"/>
    </source>
</evidence>
<dbReference type="InterPro" id="IPR027275">
    <property type="entry name" value="PRC-brl_dom"/>
</dbReference>
<evidence type="ECO:0000256" key="5">
    <source>
        <dbReference type="HAMAP-Rule" id="MF_00014"/>
    </source>
</evidence>
<comment type="function">
    <text evidence="5">An accessory protein needed during the final step in the assembly of 30S ribosomal subunit, possibly for assembly of the head region. Essential for efficient processing of 16S rRNA. May be needed both before and after RbfA during the maturation of 16S rRNA. It has affinity for free ribosomal 30S subunits but not for 70S ribosomes.</text>
</comment>
<dbReference type="SUPFAM" id="SSF50447">
    <property type="entry name" value="Translation proteins"/>
    <property type="match status" value="1"/>
</dbReference>
<accession>A0A0C7QM36</accession>
<comment type="subcellular location">
    <subcellularLocation>
        <location evidence="5">Cytoplasm</location>
    </subcellularLocation>
</comment>
<dbReference type="SUPFAM" id="SSF50346">
    <property type="entry name" value="PRC-barrel domain"/>
    <property type="match status" value="1"/>
</dbReference>
<keyword evidence="2 5" id="KW-0690">Ribosome biogenesis</keyword>
<dbReference type="GO" id="GO:0006364">
    <property type="term" value="P:rRNA processing"/>
    <property type="evidence" value="ECO:0007669"/>
    <property type="project" value="UniProtKB-UniRule"/>
</dbReference>
<dbReference type="Gene3D" id="2.40.30.60">
    <property type="entry name" value="RimM"/>
    <property type="match status" value="1"/>
</dbReference>
<evidence type="ECO:0000256" key="1">
    <source>
        <dbReference type="ARBA" id="ARBA00022490"/>
    </source>
</evidence>
<dbReference type="OrthoDB" id="9810331at2"/>
<dbReference type="Proteomes" id="UP000049127">
    <property type="component" value="Unassembled WGS sequence"/>
</dbReference>
<keyword evidence="3 5" id="KW-0698">rRNA processing</keyword>
<organism evidence="8 9">
    <name type="scientific">Paraclostridium sordellii</name>
    <name type="common">Clostridium sordellii</name>
    <dbReference type="NCBI Taxonomy" id="1505"/>
    <lineage>
        <taxon>Bacteria</taxon>
        <taxon>Bacillati</taxon>
        <taxon>Bacillota</taxon>
        <taxon>Clostridia</taxon>
        <taxon>Peptostreptococcales</taxon>
        <taxon>Peptostreptococcaceae</taxon>
        <taxon>Paraclostridium</taxon>
    </lineage>
</organism>
<evidence type="ECO:0000256" key="4">
    <source>
        <dbReference type="ARBA" id="ARBA00023186"/>
    </source>
</evidence>
<dbReference type="GO" id="GO:0042274">
    <property type="term" value="P:ribosomal small subunit biogenesis"/>
    <property type="evidence" value="ECO:0007669"/>
    <property type="project" value="UniProtKB-UniRule"/>
</dbReference>
<dbReference type="GO" id="GO:0005840">
    <property type="term" value="C:ribosome"/>
    <property type="evidence" value="ECO:0007669"/>
    <property type="project" value="InterPro"/>
</dbReference>
<dbReference type="Pfam" id="PF01782">
    <property type="entry name" value="RimM"/>
    <property type="match status" value="1"/>
</dbReference>
<dbReference type="AlphaFoldDB" id="A0A0C7QM36"/>
<dbReference type="NCBIfam" id="TIGR02273">
    <property type="entry name" value="16S_RimM"/>
    <property type="match status" value="1"/>
</dbReference>
<gene>
    <name evidence="5 8" type="primary">rimM</name>
    <name evidence="8" type="ORF">R28058_23391</name>
</gene>
<dbReference type="PANTHER" id="PTHR33692">
    <property type="entry name" value="RIBOSOME MATURATION FACTOR RIMM"/>
    <property type="match status" value="1"/>
</dbReference>
<dbReference type="Pfam" id="PF05239">
    <property type="entry name" value="PRC"/>
    <property type="match status" value="1"/>
</dbReference>
<comment type="domain">
    <text evidence="5">The PRC barrel domain binds ribosomal protein uS19.</text>
</comment>
<feature type="domain" description="PRC-barrel" evidence="7">
    <location>
        <begin position="96"/>
        <end position="169"/>
    </location>
</feature>
<evidence type="ECO:0000259" key="7">
    <source>
        <dbReference type="Pfam" id="PF05239"/>
    </source>
</evidence>
<feature type="domain" description="RimM N-terminal" evidence="6">
    <location>
        <begin position="10"/>
        <end position="89"/>
    </location>
</feature>
<keyword evidence="1 5" id="KW-0963">Cytoplasm</keyword>
<dbReference type="GO" id="GO:0005737">
    <property type="term" value="C:cytoplasm"/>
    <property type="evidence" value="ECO:0007669"/>
    <property type="project" value="UniProtKB-SubCell"/>
</dbReference>
<evidence type="ECO:0000313" key="8">
    <source>
        <dbReference type="EMBL" id="CEQ04621.1"/>
    </source>
</evidence>
<comment type="subunit">
    <text evidence="5">Binds ribosomal protein uS19.</text>
</comment>
<dbReference type="HAMAP" id="MF_00014">
    <property type="entry name" value="Ribosome_mat_RimM"/>
    <property type="match status" value="1"/>
</dbReference>
<evidence type="ECO:0000259" key="6">
    <source>
        <dbReference type="Pfam" id="PF01782"/>
    </source>
</evidence>
<reference evidence="9" key="1">
    <citation type="submission" date="2015-01" db="EMBL/GenBank/DDBJ databases">
        <authorList>
            <person name="Aslett M.A."/>
            <person name="De Silva N."/>
        </authorList>
    </citation>
    <scope>NUCLEOTIDE SEQUENCE [LARGE SCALE GENOMIC DNA]</scope>
    <source>
        <strain evidence="9">R28058</strain>
    </source>
</reference>
<dbReference type="Gene3D" id="2.30.30.240">
    <property type="entry name" value="PRC-barrel domain"/>
    <property type="match status" value="1"/>
</dbReference>
<protein>
    <recommendedName>
        <fullName evidence="5">Ribosome maturation factor RimM</fullName>
    </recommendedName>
</protein>
<proteinExistence type="inferred from homology"/>
<dbReference type="PANTHER" id="PTHR33692:SF1">
    <property type="entry name" value="RIBOSOME MATURATION FACTOR RIMM"/>
    <property type="match status" value="1"/>
</dbReference>
<sequence length="171" mass="19871">MESKLTHFKIGQIVKTQGLKGEVRVYSTTDDIYRFDDLNTFYIGKDFNTEYKVEKVRYKGNLVIMKIKGIDSVEIAEKLKGKNIYVSREESRELEDDEFFIADMIGMEVYTVDNEYVGTLEDVLQYSANDVYVIKGEGDKEYLIPAVMKFVPEIDMEERKMIIDPIKGMLD</sequence>
<keyword evidence="4 5" id="KW-0143">Chaperone</keyword>
<name>A0A0C7QM36_PARSO</name>
<dbReference type="InterPro" id="IPR036976">
    <property type="entry name" value="RimM_N_sf"/>
</dbReference>
<dbReference type="InterPro" id="IPR009000">
    <property type="entry name" value="Transl_B-barrel_sf"/>
</dbReference>
<dbReference type="InterPro" id="IPR011033">
    <property type="entry name" value="PRC_barrel-like_sf"/>
</dbReference>
<dbReference type="GO" id="GO:0043022">
    <property type="term" value="F:ribosome binding"/>
    <property type="evidence" value="ECO:0007669"/>
    <property type="project" value="InterPro"/>
</dbReference>
<dbReference type="EMBL" id="CEKZ01000014">
    <property type="protein sequence ID" value="CEQ04621.1"/>
    <property type="molecule type" value="Genomic_DNA"/>
</dbReference>
<evidence type="ECO:0000256" key="2">
    <source>
        <dbReference type="ARBA" id="ARBA00022517"/>
    </source>
</evidence>
<evidence type="ECO:0000313" key="9">
    <source>
        <dbReference type="Proteomes" id="UP000049127"/>
    </source>
</evidence>
<dbReference type="InterPro" id="IPR002676">
    <property type="entry name" value="RimM_N"/>
</dbReference>